<gene>
    <name evidence="1" type="ORF">ACJRO7_027870</name>
</gene>
<dbReference type="AlphaFoldDB" id="A0ABD3JXJ6"/>
<dbReference type="Proteomes" id="UP001634007">
    <property type="component" value="Unassembled WGS sequence"/>
</dbReference>
<proteinExistence type="predicted"/>
<organism evidence="1 2">
    <name type="scientific">Eucalyptus globulus</name>
    <name type="common">Tasmanian blue gum</name>
    <dbReference type="NCBI Taxonomy" id="34317"/>
    <lineage>
        <taxon>Eukaryota</taxon>
        <taxon>Viridiplantae</taxon>
        <taxon>Streptophyta</taxon>
        <taxon>Embryophyta</taxon>
        <taxon>Tracheophyta</taxon>
        <taxon>Spermatophyta</taxon>
        <taxon>Magnoliopsida</taxon>
        <taxon>eudicotyledons</taxon>
        <taxon>Gunneridae</taxon>
        <taxon>Pentapetalae</taxon>
        <taxon>rosids</taxon>
        <taxon>malvids</taxon>
        <taxon>Myrtales</taxon>
        <taxon>Myrtaceae</taxon>
        <taxon>Myrtoideae</taxon>
        <taxon>Eucalypteae</taxon>
        <taxon>Eucalyptus</taxon>
    </lineage>
</organism>
<reference evidence="1 2" key="1">
    <citation type="submission" date="2024-11" db="EMBL/GenBank/DDBJ databases">
        <title>Chromosome-level genome assembly of Eucalyptus globulus Labill. provides insights into its genome evolution.</title>
        <authorList>
            <person name="Li X."/>
        </authorList>
    </citation>
    <scope>NUCLEOTIDE SEQUENCE [LARGE SCALE GENOMIC DNA]</scope>
    <source>
        <strain evidence="1">CL2024</strain>
        <tissue evidence="1">Fresh tender leaves</tissue>
    </source>
</reference>
<keyword evidence="2" id="KW-1185">Reference proteome</keyword>
<comment type="caution">
    <text evidence="1">The sequence shown here is derived from an EMBL/GenBank/DDBJ whole genome shotgun (WGS) entry which is preliminary data.</text>
</comment>
<evidence type="ECO:0000313" key="2">
    <source>
        <dbReference type="Proteomes" id="UP001634007"/>
    </source>
</evidence>
<protein>
    <submittedName>
        <fullName evidence="1">Uncharacterized protein</fullName>
    </submittedName>
</protein>
<evidence type="ECO:0000313" key="1">
    <source>
        <dbReference type="EMBL" id="KAL3730919.1"/>
    </source>
</evidence>
<sequence>MGRGEGIVRKLRSIGSSRAVKGETEKASQALGCRRLGADLQALEQICWASEQCAGISHSIGGGADRTKAAAVSRRGVKQRCSCPAKQRFQAAGVADGGGLL</sequence>
<name>A0ABD3JXJ6_EUCGL</name>
<dbReference type="EMBL" id="JBJKBG010000007">
    <property type="protein sequence ID" value="KAL3730919.1"/>
    <property type="molecule type" value="Genomic_DNA"/>
</dbReference>
<accession>A0ABD3JXJ6</accession>